<evidence type="ECO:0000259" key="6">
    <source>
        <dbReference type="PROSITE" id="PS51898"/>
    </source>
</evidence>
<evidence type="ECO:0000259" key="7">
    <source>
        <dbReference type="PROSITE" id="PS51900"/>
    </source>
</evidence>
<dbReference type="InterPro" id="IPR044068">
    <property type="entry name" value="CB"/>
</dbReference>
<dbReference type="PROSITE" id="PS51900">
    <property type="entry name" value="CB"/>
    <property type="match status" value="1"/>
</dbReference>
<keyword evidence="4" id="KW-0233">DNA recombination</keyword>
<dbReference type="InterPro" id="IPR013762">
    <property type="entry name" value="Integrase-like_cat_sf"/>
</dbReference>
<evidence type="ECO:0000256" key="2">
    <source>
        <dbReference type="ARBA" id="ARBA00022908"/>
    </source>
</evidence>
<dbReference type="PROSITE" id="PS51898">
    <property type="entry name" value="TYR_RECOMBINASE"/>
    <property type="match status" value="1"/>
</dbReference>
<evidence type="ECO:0000313" key="8">
    <source>
        <dbReference type="EMBL" id="XAG26045.1"/>
    </source>
</evidence>
<dbReference type="PANTHER" id="PTHR30629">
    <property type="entry name" value="PROPHAGE INTEGRASE"/>
    <property type="match status" value="1"/>
</dbReference>
<dbReference type="EMBL" id="CP095341">
    <property type="protein sequence ID" value="XAG26045.1"/>
    <property type="molecule type" value="Genomic_DNA"/>
</dbReference>
<evidence type="ECO:0000256" key="4">
    <source>
        <dbReference type="ARBA" id="ARBA00023172"/>
    </source>
</evidence>
<evidence type="ECO:0000256" key="5">
    <source>
        <dbReference type="PROSITE-ProRule" id="PRU01248"/>
    </source>
</evidence>
<dbReference type="AlphaFoldDB" id="A0AAU6T1B7"/>
<feature type="domain" description="Core-binding (CB)" evidence="7">
    <location>
        <begin position="101"/>
        <end position="182"/>
    </location>
</feature>
<dbReference type="GO" id="GO:0003677">
    <property type="term" value="F:DNA binding"/>
    <property type="evidence" value="ECO:0007669"/>
    <property type="project" value="UniProtKB-UniRule"/>
</dbReference>
<dbReference type="Gene3D" id="1.10.150.130">
    <property type="match status" value="1"/>
</dbReference>
<dbReference type="SUPFAM" id="SSF56349">
    <property type="entry name" value="DNA breaking-rejoining enzymes"/>
    <property type="match status" value="1"/>
</dbReference>
<dbReference type="Pfam" id="PF00589">
    <property type="entry name" value="Phage_integrase"/>
    <property type="match status" value="1"/>
</dbReference>
<feature type="domain" description="Tyr recombinase" evidence="6">
    <location>
        <begin position="203"/>
        <end position="401"/>
    </location>
</feature>
<organism evidence="8">
    <name type="scientific">bacterium 19CA03SA04</name>
    <dbReference type="NCBI Taxonomy" id="2920698"/>
    <lineage>
        <taxon>Bacteria</taxon>
    </lineage>
</organism>
<gene>
    <name evidence="8" type="ORF">MRM62_15710</name>
</gene>
<dbReference type="GO" id="GO:0006310">
    <property type="term" value="P:DNA recombination"/>
    <property type="evidence" value="ECO:0007669"/>
    <property type="project" value="UniProtKB-KW"/>
</dbReference>
<dbReference type="InterPro" id="IPR002104">
    <property type="entry name" value="Integrase_catalytic"/>
</dbReference>
<keyword evidence="3 5" id="KW-0238">DNA-binding</keyword>
<dbReference type="InterPro" id="IPR010998">
    <property type="entry name" value="Integrase_recombinase_N"/>
</dbReference>
<dbReference type="Pfam" id="PF13356">
    <property type="entry name" value="Arm-DNA-bind_3"/>
    <property type="match status" value="1"/>
</dbReference>
<sequence>MAIKQKITATSIKNLTVEQERLNDTEISGFHARISPKGAIKYYFYYRLNGKQRNYLIGSAEALTPAQARDIAKEKAGLVAKGEDVQASRHEAKKREMRKSLTLGRYLEEHYKAYLVAMNPNSAHKAYLCIANSFKHLAHKPMDEITAWDIQQWISERRKLGRAPATITYAVNRLRAAFNRAVEWEFIDSHNLAKVKVIHQDNTRIRYLSKEEEKALLAALSSRDAQLRESQPVIPIRGHQAATAHAGRYVDYLEPLVVMAMHTGLRKNELLTLRWENIALPNRYLTIRSENAKSKKRRTVPLNDTVFNLLEAWRAQNPNGDFVFVHRGQPVSFFSYQWRNLLKEAKIEQFRFHDLRHHFASKLVMAGVDLNTVRELLGHADLKMTLRYAHLAPEHKAAAVNLIG</sequence>
<proteinExistence type="inferred from homology"/>
<dbReference type="PANTHER" id="PTHR30629:SF2">
    <property type="entry name" value="PROPHAGE INTEGRASE INTS-RELATED"/>
    <property type="match status" value="1"/>
</dbReference>
<dbReference type="InterPro" id="IPR050808">
    <property type="entry name" value="Phage_Integrase"/>
</dbReference>
<evidence type="ECO:0000256" key="1">
    <source>
        <dbReference type="ARBA" id="ARBA00008857"/>
    </source>
</evidence>
<dbReference type="InterPro" id="IPR011010">
    <property type="entry name" value="DNA_brk_join_enz"/>
</dbReference>
<dbReference type="Gene3D" id="3.30.160.390">
    <property type="entry name" value="Integrase, DNA-binding domain"/>
    <property type="match status" value="1"/>
</dbReference>
<reference evidence="8" key="1">
    <citation type="submission" date="2022-03" db="EMBL/GenBank/DDBJ databases">
        <title>Sea Food Isolates.</title>
        <authorList>
            <person name="Li c."/>
        </authorList>
    </citation>
    <scope>NUCLEOTIDE SEQUENCE</scope>
    <source>
        <strain evidence="8">19CA03SA04</strain>
    </source>
</reference>
<name>A0AAU6T1B7_UNCXX</name>
<dbReference type="CDD" id="cd00796">
    <property type="entry name" value="INT_Rci_Hp1_C"/>
    <property type="match status" value="1"/>
</dbReference>
<accession>A0AAU6T1B7</accession>
<dbReference type="GO" id="GO:0015074">
    <property type="term" value="P:DNA integration"/>
    <property type="evidence" value="ECO:0007669"/>
    <property type="project" value="UniProtKB-KW"/>
</dbReference>
<protein>
    <submittedName>
        <fullName evidence="8">Site-specific integrase</fullName>
    </submittedName>
</protein>
<evidence type="ECO:0000256" key="3">
    <source>
        <dbReference type="ARBA" id="ARBA00023125"/>
    </source>
</evidence>
<dbReference type="InterPro" id="IPR038488">
    <property type="entry name" value="Integrase_DNA-bd_sf"/>
</dbReference>
<keyword evidence="2" id="KW-0229">DNA integration</keyword>
<dbReference type="InterPro" id="IPR025166">
    <property type="entry name" value="Integrase_DNA_bind_dom"/>
</dbReference>
<dbReference type="Gene3D" id="1.10.443.10">
    <property type="entry name" value="Intergrase catalytic core"/>
    <property type="match status" value="1"/>
</dbReference>
<comment type="similarity">
    <text evidence="1">Belongs to the 'phage' integrase family.</text>
</comment>